<evidence type="ECO:0000259" key="1">
    <source>
        <dbReference type="Pfam" id="PF03551"/>
    </source>
</evidence>
<dbReference type="RefSeq" id="WP_129886041.1">
    <property type="nucleotide sequence ID" value="NZ_CP035758.1"/>
</dbReference>
<evidence type="ECO:0000259" key="2">
    <source>
        <dbReference type="Pfam" id="PF10400"/>
    </source>
</evidence>
<dbReference type="InterPro" id="IPR036390">
    <property type="entry name" value="WH_DNA-bd_sf"/>
</dbReference>
<name>A0A4P6JK65_KTERU</name>
<feature type="domain" description="Transcription regulator PadR N-terminal" evidence="1">
    <location>
        <begin position="11"/>
        <end position="81"/>
    </location>
</feature>
<dbReference type="Gene3D" id="6.10.140.190">
    <property type="match status" value="1"/>
</dbReference>
<protein>
    <submittedName>
        <fullName evidence="3">PadR family transcriptional regulator</fullName>
    </submittedName>
</protein>
<dbReference type="SUPFAM" id="SSF46785">
    <property type="entry name" value="Winged helix' DNA-binding domain"/>
    <property type="match status" value="1"/>
</dbReference>
<sequence length="184" mass="20703">MYKLNATAASLLGFLHEGPMSGWDLVTKAQTVIGDFWSLTPSQIYRELSSLATAGLVQAGEREQRDRRPFSITAEGRAAFAAWIIQEPSEETIRFPLLLSVSFGKYLPKEKLISFVRSQRSGHQQRLDGYRQQHSKLIAQHPTDPYALAILDFGLRYEEAVLSWIDSLTESFSTAEIRAAENEP</sequence>
<dbReference type="PANTHER" id="PTHR43252">
    <property type="entry name" value="TRANSCRIPTIONAL REGULATOR YQJI"/>
    <property type="match status" value="1"/>
</dbReference>
<dbReference type="OrthoDB" id="8595425at2"/>
<accession>A0A4P6JK65</accession>
<dbReference type="Pfam" id="PF10400">
    <property type="entry name" value="Vir_act_alpha_C"/>
    <property type="match status" value="1"/>
</dbReference>
<gene>
    <name evidence="3" type="ORF">EPA93_05265</name>
</gene>
<reference evidence="3 4" key="1">
    <citation type="submission" date="2019-01" db="EMBL/GenBank/DDBJ databases">
        <title>Ktedonosporobacter rubrisoli SCAWS-G2.</title>
        <authorList>
            <person name="Huang Y."/>
            <person name="Yan B."/>
        </authorList>
    </citation>
    <scope>NUCLEOTIDE SEQUENCE [LARGE SCALE GENOMIC DNA]</scope>
    <source>
        <strain evidence="3 4">SCAWS-G2</strain>
    </source>
</reference>
<dbReference type="Gene3D" id="1.10.10.10">
    <property type="entry name" value="Winged helix-like DNA-binding domain superfamily/Winged helix DNA-binding domain"/>
    <property type="match status" value="1"/>
</dbReference>
<dbReference type="InterPro" id="IPR036388">
    <property type="entry name" value="WH-like_DNA-bd_sf"/>
</dbReference>
<dbReference type="AlphaFoldDB" id="A0A4P6JK65"/>
<dbReference type="Pfam" id="PF03551">
    <property type="entry name" value="PadR"/>
    <property type="match status" value="1"/>
</dbReference>
<dbReference type="Proteomes" id="UP000290365">
    <property type="component" value="Chromosome"/>
</dbReference>
<dbReference type="InterPro" id="IPR005149">
    <property type="entry name" value="Tscrpt_reg_PadR_N"/>
</dbReference>
<dbReference type="EMBL" id="CP035758">
    <property type="protein sequence ID" value="QBD75443.1"/>
    <property type="molecule type" value="Genomic_DNA"/>
</dbReference>
<evidence type="ECO:0000313" key="3">
    <source>
        <dbReference type="EMBL" id="QBD75443.1"/>
    </source>
</evidence>
<dbReference type="InterPro" id="IPR018309">
    <property type="entry name" value="Tscrpt_reg_PadR_C"/>
</dbReference>
<dbReference type="PANTHER" id="PTHR43252:SF4">
    <property type="entry name" value="TRANSCRIPTIONAL REGULATORY PROTEIN"/>
    <property type="match status" value="1"/>
</dbReference>
<proteinExistence type="predicted"/>
<dbReference type="KEGG" id="kbs:EPA93_05265"/>
<organism evidence="3 4">
    <name type="scientific">Ktedonosporobacter rubrisoli</name>
    <dbReference type="NCBI Taxonomy" id="2509675"/>
    <lineage>
        <taxon>Bacteria</taxon>
        <taxon>Bacillati</taxon>
        <taxon>Chloroflexota</taxon>
        <taxon>Ktedonobacteria</taxon>
        <taxon>Ktedonobacterales</taxon>
        <taxon>Ktedonosporobacteraceae</taxon>
        <taxon>Ktedonosporobacter</taxon>
    </lineage>
</organism>
<evidence type="ECO:0000313" key="4">
    <source>
        <dbReference type="Proteomes" id="UP000290365"/>
    </source>
</evidence>
<keyword evidence="4" id="KW-1185">Reference proteome</keyword>
<feature type="domain" description="Transcription regulator PadR C-terminal" evidence="2">
    <location>
        <begin position="93"/>
        <end position="168"/>
    </location>
</feature>